<dbReference type="EMBL" id="FQXZ01000035">
    <property type="protein sequence ID" value="SHI26613.1"/>
    <property type="molecule type" value="Genomic_DNA"/>
</dbReference>
<evidence type="ECO:0000313" key="2">
    <source>
        <dbReference type="EMBL" id="SHI26613.1"/>
    </source>
</evidence>
<dbReference type="PIRSF" id="PIRSF028299">
    <property type="entry name" value="UCP028299"/>
    <property type="match status" value="1"/>
</dbReference>
<keyword evidence="3" id="KW-1185">Reference proteome</keyword>
<gene>
    <name evidence="2" type="ORF">VA7868_03081</name>
</gene>
<dbReference type="InterPro" id="IPR016879">
    <property type="entry name" value="UCP028299"/>
</dbReference>
<sequence length="133" mass="15024">MYRGNRTAMNEKNKRESKVMKNISIIAASLIISTSAFASTQTYHDVTHKHVGDYQSQQEALQAGFSYINQLHHMSQSKLKMKLAATPESQVRNIIIDKSDVALKTVAVAPEQVKYRATVEVSYHYKAHDNNNN</sequence>
<name>A0A1M5ZRQ4_9VIBR</name>
<dbReference type="Pfam" id="PF11777">
    <property type="entry name" value="DUF3316"/>
    <property type="match status" value="1"/>
</dbReference>
<keyword evidence="1" id="KW-0732">Signal</keyword>
<dbReference type="AlphaFoldDB" id="A0A1M5ZRQ4"/>
<protein>
    <recommendedName>
        <fullName evidence="4">Acyl-CoA synthetase</fullName>
    </recommendedName>
</protein>
<proteinExistence type="predicted"/>
<feature type="chain" id="PRO_5013133154" description="Acyl-CoA synthetase" evidence="1">
    <location>
        <begin position="39"/>
        <end position="133"/>
    </location>
</feature>
<dbReference type="OrthoDB" id="5904423at2"/>
<dbReference type="Proteomes" id="UP000184608">
    <property type="component" value="Unassembled WGS sequence"/>
</dbReference>
<reference evidence="2 3" key="1">
    <citation type="submission" date="2016-11" db="EMBL/GenBank/DDBJ databases">
        <authorList>
            <person name="Jaros S."/>
            <person name="Januszkiewicz K."/>
            <person name="Wedrychowicz H."/>
        </authorList>
    </citation>
    <scope>NUCLEOTIDE SEQUENCE [LARGE SCALE GENOMIC DNA]</scope>
    <source>
        <strain evidence="2 3">CECT 7868</strain>
    </source>
</reference>
<feature type="signal peptide" evidence="1">
    <location>
        <begin position="1"/>
        <end position="38"/>
    </location>
</feature>
<evidence type="ECO:0008006" key="4">
    <source>
        <dbReference type="Google" id="ProtNLM"/>
    </source>
</evidence>
<accession>A0A1M5ZRQ4</accession>
<evidence type="ECO:0000256" key="1">
    <source>
        <dbReference type="SAM" id="SignalP"/>
    </source>
</evidence>
<evidence type="ECO:0000313" key="3">
    <source>
        <dbReference type="Proteomes" id="UP000184608"/>
    </source>
</evidence>
<organism evidence="2 3">
    <name type="scientific">Vibrio aerogenes CECT 7868</name>
    <dbReference type="NCBI Taxonomy" id="1216006"/>
    <lineage>
        <taxon>Bacteria</taxon>
        <taxon>Pseudomonadati</taxon>
        <taxon>Pseudomonadota</taxon>
        <taxon>Gammaproteobacteria</taxon>
        <taxon>Vibrionales</taxon>
        <taxon>Vibrionaceae</taxon>
        <taxon>Vibrio</taxon>
    </lineage>
</organism>